<dbReference type="EnsemblPlants" id="Kaladp0058s0106.1.v1.1">
    <property type="protein sequence ID" value="Kaladp0058s0106.1.v1.1.CDS.1"/>
    <property type="gene ID" value="Kaladp0058s0106.v1.1"/>
</dbReference>
<dbReference type="OMA" id="QRRAWEW"/>
<dbReference type="PANTHER" id="PTHR33789:SF15">
    <property type="entry name" value="LACHRYMATORY-FACTOR SYNTHASE"/>
    <property type="match status" value="1"/>
</dbReference>
<accession>A0A7N0ZZ77</accession>
<dbReference type="Gramene" id="Kaladp0058s0106.1.v1.1">
    <property type="protein sequence ID" value="Kaladp0058s0106.1.v1.1.CDS.1"/>
    <property type="gene ID" value="Kaladp0058s0106.v1.1"/>
</dbReference>
<name>A0A7N0ZZ77_KALFE</name>
<dbReference type="CDD" id="cd07821">
    <property type="entry name" value="PYR_PYL_RCAR_like"/>
    <property type="match status" value="1"/>
</dbReference>
<dbReference type="Gene3D" id="3.30.530.20">
    <property type="match status" value="1"/>
</dbReference>
<evidence type="ECO:0000313" key="1">
    <source>
        <dbReference type="EnsemblPlants" id="Kaladp0058s0106.1.v1.1.CDS.1"/>
    </source>
</evidence>
<dbReference type="Proteomes" id="UP000594263">
    <property type="component" value="Unplaced"/>
</dbReference>
<proteinExistence type="predicted"/>
<keyword evidence="2" id="KW-1185">Reference proteome</keyword>
<dbReference type="InterPro" id="IPR053249">
    <property type="entry name" value="LFS"/>
</dbReference>
<dbReference type="PANTHER" id="PTHR33789">
    <property type="entry name" value="LACHRYMATORY-FACTOR SYNTHASE"/>
    <property type="match status" value="1"/>
</dbReference>
<dbReference type="FunFam" id="3.30.530.20:FF:000064">
    <property type="entry name" value="Lachrymatory-factor synthase"/>
    <property type="match status" value="1"/>
</dbReference>
<evidence type="ECO:0000313" key="2">
    <source>
        <dbReference type="Proteomes" id="UP000594263"/>
    </source>
</evidence>
<sequence>MGQVSDEKWRGSVSSEARRATADQIWSLYKDFFNFHRWFPTLAECSGVHGVNGEVGCVRHCSGSSLPNGSGVEDSWSKERLVAVNEEERTLRYEIVDGNIGFRSYVATVKVAARGDGCVVEWGFEVAPVAGLSLEELVQKYEKGLRATVRKMEDDVADG</sequence>
<evidence type="ECO:0008006" key="3">
    <source>
        <dbReference type="Google" id="ProtNLM"/>
    </source>
</evidence>
<organism evidence="1 2">
    <name type="scientific">Kalanchoe fedtschenkoi</name>
    <name type="common">Lavender scallops</name>
    <name type="synonym">South American air plant</name>
    <dbReference type="NCBI Taxonomy" id="63787"/>
    <lineage>
        <taxon>Eukaryota</taxon>
        <taxon>Viridiplantae</taxon>
        <taxon>Streptophyta</taxon>
        <taxon>Embryophyta</taxon>
        <taxon>Tracheophyta</taxon>
        <taxon>Spermatophyta</taxon>
        <taxon>Magnoliopsida</taxon>
        <taxon>eudicotyledons</taxon>
        <taxon>Gunneridae</taxon>
        <taxon>Pentapetalae</taxon>
        <taxon>Saxifragales</taxon>
        <taxon>Crassulaceae</taxon>
        <taxon>Kalanchoe</taxon>
    </lineage>
</organism>
<dbReference type="InterPro" id="IPR019587">
    <property type="entry name" value="Polyketide_cyclase/dehydratase"/>
</dbReference>
<reference evidence="1" key="1">
    <citation type="submission" date="2021-01" db="UniProtKB">
        <authorList>
            <consortium name="EnsemblPlants"/>
        </authorList>
    </citation>
    <scope>IDENTIFICATION</scope>
</reference>
<dbReference type="SUPFAM" id="SSF55961">
    <property type="entry name" value="Bet v1-like"/>
    <property type="match status" value="1"/>
</dbReference>
<dbReference type="Pfam" id="PF10604">
    <property type="entry name" value="Polyketide_cyc2"/>
    <property type="match status" value="1"/>
</dbReference>
<protein>
    <recommendedName>
        <fullName evidence="3">Lachrymatory factor synthase</fullName>
    </recommendedName>
</protein>
<dbReference type="InterPro" id="IPR023393">
    <property type="entry name" value="START-like_dom_sf"/>
</dbReference>
<dbReference type="GO" id="GO:0004864">
    <property type="term" value="F:protein phosphatase inhibitor activity"/>
    <property type="evidence" value="ECO:0007669"/>
    <property type="project" value="UniProtKB-ARBA"/>
</dbReference>
<dbReference type="AlphaFoldDB" id="A0A7N0ZZ77"/>